<protein>
    <submittedName>
        <fullName evidence="2">DUF680 domain-containing protein</fullName>
    </submittedName>
</protein>
<sequence>MLSVLYYLGDQSGHLSILHAYKKMKAFAVALLGLAVTAPAMAGPYVESKHEFKGTDDDYSKAVHQGRVGYEWKTGRLKPYVEAGLGVSVPDGGDNDTFKVIEVGSKVKITDSFSAYGKWENVFQDSDDTRDWKVEVGTKYKF</sequence>
<dbReference type="RefSeq" id="YP_004324767.1">
    <property type="nucleotide sequence ID" value="NC_015289.1"/>
</dbReference>
<feature type="domain" description="Cyanophage outer membrane protein-like beta-barrel" evidence="1">
    <location>
        <begin position="24"/>
        <end position="142"/>
    </location>
</feature>
<reference evidence="2 3" key="1">
    <citation type="journal article" date="2010" name="Environ. Microbiol.">
        <title>Genomic analysis of oceanic cyanobacterial myoviruses compared with T4-like myoviruses from diverse hosts and environments.</title>
        <authorList>
            <person name="Sullivan M.B."/>
            <person name="Huang K.H."/>
            <person name="Ignacio-Espinoza J.C."/>
            <person name="Berlin A.M."/>
            <person name="Kelly L."/>
            <person name="Weigele P.R."/>
            <person name="DeFrancesco A.S."/>
            <person name="Kern S.E."/>
            <person name="Thompson L.R."/>
            <person name="Young S."/>
            <person name="Yandava C."/>
            <person name="Fu R."/>
            <person name="Krastins B."/>
            <person name="Chase M."/>
            <person name="Sarracino D."/>
            <person name="Osburne M.S."/>
            <person name="Henn M.R."/>
            <person name="Chisholm S.W."/>
        </authorList>
    </citation>
    <scope>NUCLEOTIDE SEQUENCE [LARGE SCALE GENOMIC DNA]</scope>
    <source>
        <strain evidence="2">8102-12</strain>
    </source>
</reference>
<evidence type="ECO:0000313" key="2">
    <source>
        <dbReference type="EMBL" id="ADO97906.1"/>
    </source>
</evidence>
<dbReference type="InterPro" id="IPR056410">
    <property type="entry name" value="Phage_OMP"/>
</dbReference>
<gene>
    <name evidence="2" type="ORF">SSSM5_164</name>
</gene>
<name>E3SKK4_9CAUD</name>
<dbReference type="Pfam" id="PF24653">
    <property type="entry name" value="Phage_OMP"/>
    <property type="match status" value="1"/>
</dbReference>
<dbReference type="InterPro" id="IPR011250">
    <property type="entry name" value="OMP/PagP_B-barrel"/>
</dbReference>
<organism evidence="2 3">
    <name type="scientific">Synechococcus phage S-SSM5</name>
    <dbReference type="NCBI Taxonomy" id="445685"/>
    <lineage>
        <taxon>Viruses</taxon>
        <taxon>Duplodnaviria</taxon>
        <taxon>Heunggongvirae</taxon>
        <taxon>Uroviricota</taxon>
        <taxon>Caudoviricetes</taxon>
        <taxon>Pantevenvirales</taxon>
        <taxon>Kyanoviridae</taxon>
        <taxon>Glaucusvirus</taxon>
        <taxon>Glaucusvirus ssm5</taxon>
    </lineage>
</organism>
<dbReference type="Gene3D" id="2.40.160.20">
    <property type="match status" value="1"/>
</dbReference>
<accession>E3SKK4</accession>
<evidence type="ECO:0000259" key="1">
    <source>
        <dbReference type="Pfam" id="PF24653"/>
    </source>
</evidence>
<dbReference type="Proteomes" id="UP000006526">
    <property type="component" value="Segment"/>
</dbReference>
<dbReference type="EMBL" id="GU071097">
    <property type="protein sequence ID" value="ADO97906.1"/>
    <property type="molecule type" value="Genomic_DNA"/>
</dbReference>
<dbReference type="SUPFAM" id="SSF56925">
    <property type="entry name" value="OMPA-like"/>
    <property type="match status" value="1"/>
</dbReference>
<dbReference type="KEGG" id="vg:10329201"/>
<evidence type="ECO:0000313" key="3">
    <source>
        <dbReference type="Proteomes" id="UP000006526"/>
    </source>
</evidence>
<keyword evidence="3" id="KW-1185">Reference proteome</keyword>
<dbReference type="GeneID" id="10329201"/>
<dbReference type="OrthoDB" id="15142at10239"/>
<proteinExistence type="predicted"/>